<dbReference type="OrthoDB" id="2014058at2759"/>
<feature type="transmembrane region" description="Helical" evidence="5">
    <location>
        <begin position="144"/>
        <end position="165"/>
    </location>
</feature>
<dbReference type="CDD" id="cd17317">
    <property type="entry name" value="MFS_SLC22"/>
    <property type="match status" value="1"/>
</dbReference>
<accession>A0A8S1HH11</accession>
<keyword evidence="2 5" id="KW-0812">Transmembrane</keyword>
<evidence type="ECO:0000313" key="8">
    <source>
        <dbReference type="Proteomes" id="UP000835052"/>
    </source>
</evidence>
<keyword evidence="3 5" id="KW-1133">Transmembrane helix</keyword>
<evidence type="ECO:0000256" key="2">
    <source>
        <dbReference type="ARBA" id="ARBA00022692"/>
    </source>
</evidence>
<protein>
    <recommendedName>
        <fullName evidence="6">Major facilitator superfamily (MFS) profile domain-containing protein</fullName>
    </recommendedName>
</protein>
<comment type="caution">
    <text evidence="7">The sequence shown here is derived from an EMBL/GenBank/DDBJ whole genome shotgun (WGS) entry which is preliminary data.</text>
</comment>
<name>A0A8S1HH11_9PELO</name>
<dbReference type="EMBL" id="CAJGYM010000028">
    <property type="protein sequence ID" value="CAD6192610.1"/>
    <property type="molecule type" value="Genomic_DNA"/>
</dbReference>
<reference evidence="7" key="1">
    <citation type="submission" date="2020-10" db="EMBL/GenBank/DDBJ databases">
        <authorList>
            <person name="Kikuchi T."/>
        </authorList>
    </citation>
    <scope>NUCLEOTIDE SEQUENCE</scope>
    <source>
        <strain evidence="7">NKZ352</strain>
    </source>
</reference>
<dbReference type="SUPFAM" id="SSF103473">
    <property type="entry name" value="MFS general substrate transporter"/>
    <property type="match status" value="1"/>
</dbReference>
<feature type="transmembrane region" description="Helical" evidence="5">
    <location>
        <begin position="407"/>
        <end position="425"/>
    </location>
</feature>
<feature type="transmembrane region" description="Helical" evidence="5">
    <location>
        <begin position="663"/>
        <end position="684"/>
    </location>
</feature>
<dbReference type="PANTHER" id="PTHR24064">
    <property type="entry name" value="SOLUTE CARRIER FAMILY 22 MEMBER"/>
    <property type="match status" value="1"/>
</dbReference>
<dbReference type="AlphaFoldDB" id="A0A8S1HH11"/>
<dbReference type="InterPro" id="IPR005828">
    <property type="entry name" value="MFS_sugar_transport-like"/>
</dbReference>
<proteinExistence type="predicted"/>
<dbReference type="Pfam" id="PF00083">
    <property type="entry name" value="Sugar_tr"/>
    <property type="match status" value="1"/>
</dbReference>
<dbReference type="Gene3D" id="1.20.1250.20">
    <property type="entry name" value="MFS general substrate transporter like domains"/>
    <property type="match status" value="1"/>
</dbReference>
<dbReference type="PROSITE" id="PS50850">
    <property type="entry name" value="MFS"/>
    <property type="match status" value="1"/>
</dbReference>
<dbReference type="GO" id="GO:0016020">
    <property type="term" value="C:membrane"/>
    <property type="evidence" value="ECO:0007669"/>
    <property type="project" value="UniProtKB-SubCell"/>
</dbReference>
<keyword evidence="8" id="KW-1185">Reference proteome</keyword>
<evidence type="ECO:0000259" key="6">
    <source>
        <dbReference type="PROSITE" id="PS50850"/>
    </source>
</evidence>
<dbReference type="Pfam" id="PF05821">
    <property type="entry name" value="NDUF_B8"/>
    <property type="match status" value="1"/>
</dbReference>
<dbReference type="InterPro" id="IPR008699">
    <property type="entry name" value="NDUFB8"/>
</dbReference>
<sequence length="730" mass="82482">MGNRVVIKHADRLVVGLLQNDNSLGSSNCAFTANLRLASAKICPELCFQQMEKESLKEEPFVPTMPAEPDVPICSTQVRSADHVLDQMRPRRLQLFSAVFICSLSWAFGAVILMSSAFNSIDCGSCNGTMLTIVSEFNLREEDAYLVGWSTSVFMFGNMLGGSVFTHAGDRYGRRPVLMGCMLGQAISAAICSLSNSILNYSICRLLQGACYTGANLVAWVTAYELCPSRLRSLVTLAFGLTWVVGYSLVAPMAFFSPNWRFFSASIIAPLLIYTLFCYLIVPETLHFLVSKRKTKRAHKWIERFDNELVDRIDVLQLISTSSSSEKSDSGEKGSFSQEMCKHKKFIGYCLVQLFIWTTDNFVYFGLSLYSTQLNGNVYVNYVLMGIVELPAYIFCPILLERFGRKIVVSGAHLLAGFCFCASIFMPDHDWISLTCWLIGKFAISCSFMSLFVYASEIFPTNIRNVSVGLCSVLSRLGSISAPYIGVLAYCSFRSAVWARFWVGASLIDSIFNGPHFGSAIYASFLFSILCMLAPSLRVVSKRSMQTSKVLSMRGPLTFDGWYPRDHKPSAPPTNEVERRAAAIKYGLRPEDYQPIDKDDVVRFAGDYPELGSVTFDHKDPYEAWTDRQNRRNWGEMVPIDMMRYRGDRLTFTGLEAEDYSTWGSIVLCLRVLVPMALITWYFLNDNPNALRWRNPVMPKQYPYDFYRAYPFDDPRKYPITNYSFDLETE</sequence>
<evidence type="ECO:0000256" key="1">
    <source>
        <dbReference type="ARBA" id="ARBA00004141"/>
    </source>
</evidence>
<keyword evidence="4 5" id="KW-0472">Membrane</keyword>
<feature type="transmembrane region" description="Helical" evidence="5">
    <location>
        <begin position="234"/>
        <end position="255"/>
    </location>
</feature>
<feature type="transmembrane region" description="Helical" evidence="5">
    <location>
        <begin position="379"/>
        <end position="400"/>
    </location>
</feature>
<feature type="transmembrane region" description="Helical" evidence="5">
    <location>
        <begin position="431"/>
        <end position="455"/>
    </location>
</feature>
<gene>
    <name evidence="7" type="ORF">CAUJ_LOCUS8529</name>
</gene>
<evidence type="ECO:0000256" key="5">
    <source>
        <dbReference type="SAM" id="Phobius"/>
    </source>
</evidence>
<feature type="transmembrane region" description="Helical" evidence="5">
    <location>
        <begin position="520"/>
        <end position="540"/>
    </location>
</feature>
<dbReference type="GO" id="GO:0022857">
    <property type="term" value="F:transmembrane transporter activity"/>
    <property type="evidence" value="ECO:0007669"/>
    <property type="project" value="InterPro"/>
</dbReference>
<dbReference type="InterPro" id="IPR036259">
    <property type="entry name" value="MFS_trans_sf"/>
</dbReference>
<evidence type="ECO:0000256" key="3">
    <source>
        <dbReference type="ARBA" id="ARBA00022989"/>
    </source>
</evidence>
<organism evidence="7 8">
    <name type="scientific">Caenorhabditis auriculariae</name>
    <dbReference type="NCBI Taxonomy" id="2777116"/>
    <lineage>
        <taxon>Eukaryota</taxon>
        <taxon>Metazoa</taxon>
        <taxon>Ecdysozoa</taxon>
        <taxon>Nematoda</taxon>
        <taxon>Chromadorea</taxon>
        <taxon>Rhabditida</taxon>
        <taxon>Rhabditina</taxon>
        <taxon>Rhabditomorpha</taxon>
        <taxon>Rhabditoidea</taxon>
        <taxon>Rhabditidae</taxon>
        <taxon>Peloderinae</taxon>
        <taxon>Caenorhabditis</taxon>
    </lineage>
</organism>
<dbReference type="GO" id="GO:0005739">
    <property type="term" value="C:mitochondrion"/>
    <property type="evidence" value="ECO:0007669"/>
    <property type="project" value="InterPro"/>
</dbReference>
<dbReference type="Proteomes" id="UP000835052">
    <property type="component" value="Unassembled WGS sequence"/>
</dbReference>
<feature type="domain" description="Major facilitator superfamily (MFS) profile" evidence="6">
    <location>
        <begin position="95"/>
        <end position="546"/>
    </location>
</feature>
<comment type="subcellular location">
    <subcellularLocation>
        <location evidence="1">Membrane</location>
        <topology evidence="1">Multi-pass membrane protein</topology>
    </subcellularLocation>
</comment>
<feature type="transmembrane region" description="Helical" evidence="5">
    <location>
        <begin position="95"/>
        <end position="118"/>
    </location>
</feature>
<evidence type="ECO:0000313" key="7">
    <source>
        <dbReference type="EMBL" id="CAD6192610.1"/>
    </source>
</evidence>
<dbReference type="InterPro" id="IPR020846">
    <property type="entry name" value="MFS_dom"/>
</dbReference>
<evidence type="ECO:0000256" key="4">
    <source>
        <dbReference type="ARBA" id="ARBA00023136"/>
    </source>
</evidence>
<feature type="transmembrane region" description="Helical" evidence="5">
    <location>
        <begin position="267"/>
        <end position="290"/>
    </location>
</feature>
<feature type="transmembrane region" description="Helical" evidence="5">
    <location>
        <begin position="346"/>
        <end position="367"/>
    </location>
</feature>